<dbReference type="EMBL" id="CASHTH010003043">
    <property type="protein sequence ID" value="CAI8039491.1"/>
    <property type="molecule type" value="Genomic_DNA"/>
</dbReference>
<dbReference type="InterPro" id="IPR013937">
    <property type="entry name" value="Sorting_nexin_C"/>
</dbReference>
<dbReference type="SMART" id="SM00313">
    <property type="entry name" value="PXA"/>
    <property type="match status" value="1"/>
</dbReference>
<feature type="domain" description="PXA" evidence="4">
    <location>
        <begin position="263"/>
        <end position="440"/>
    </location>
</feature>
<evidence type="ECO:0000259" key="3">
    <source>
        <dbReference type="PROSITE" id="PS50195"/>
    </source>
</evidence>
<sequence>MKCSLRQEIVIQMRCSCRHCMCLVCFRNMCRVKLDNNSFGNFEGFGYSVCCPGTGADCKDVPILDPHHFKIVDENPAMDGTFYKRFKDKSLDNYRPSGDDILCVCKKEITMSSARSVPSEPVKQQEAQSTVAGQKWYSSWVSIFKKKQEPATPPAPRRTRRKASCADCSTEYCMECKMVWHTGDCPVVDDKQLKEQLPASLVDGMVLRWRPSLQFPSLPVSPAANGHPRPTVSCPVCSQDNCLRHPNQPARQYLQPWDGLTVPSTVDTALTKFLELVLEKFIYSWQRNLLHDDAFVDEVRVSIRHAASVVLRRTQQIDIPLLITGKIMRVAAAHFHTCLKAKEKLPAGADVCKLEAAVLKELGSHTHSALRGPTAETHYFHHLLSSALPLLLPSHHNQSRVMRELLQELFAAKVFVPALHFVSRPEFVNKILTIVFNKGSRVHKTVVPAPRDVQFLAAFAQRRSPTFGPLRPSLGSVVNTPTELYGFIQYMKSVEAIGVLNLFLTLNPTPSLAAALSPSLSPAQRWACLRDSRLVQRCTIRSTNYWRIPTTLTTARVSSSIPGTWYRSQMGSKVVRNVGNTPRLERAAERRRGRVSQLSAPSLEDLNSDSRSEHSDSECDSGDLVPVPAKVQIVDQETQSGVKPHTMYVILSWWEGDEGKSKTMKVKRRFKEFAELDTRLRQFYADLQLPPLPSKRTLRNMDSSFVAGRSRDLETYLQALLQLPPISSSHLLSSFLSNTSDPSLFMPDSMGERAGKMIKSVTVPGRNKEKGLLLTDLLQRLVQTTETVSSQPSEEVIERVAMATRQWEEKTETYQRQLEEDLSHSQTSRIKPGERARDTPEPLELEGIMDLVVYIAVRVFKVTQLQMAVLLLIKMLGQRTIETYIHHFVSRKVELLSQERVLAELIALIRDNLFPGAGNPPGEVVGRLSGEEGDLAWRALGQLLSYPPELLVTALGQDRYRGGVVILFEFLQCHALNKQLFYSLLDVIVTELFPELNHTTDQHSA</sequence>
<dbReference type="AlphaFoldDB" id="A0AA35X4L4"/>
<comment type="similarity">
    <text evidence="1">Belongs to the sorting nexin family.</text>
</comment>
<dbReference type="Pfam" id="PF02194">
    <property type="entry name" value="PXA"/>
    <property type="match status" value="1"/>
</dbReference>
<dbReference type="SMART" id="SM00312">
    <property type="entry name" value="PX"/>
    <property type="match status" value="1"/>
</dbReference>
<evidence type="ECO:0000256" key="2">
    <source>
        <dbReference type="SAM" id="MobiDB-lite"/>
    </source>
</evidence>
<organism evidence="5 6">
    <name type="scientific">Geodia barretti</name>
    <name type="common">Barrett's horny sponge</name>
    <dbReference type="NCBI Taxonomy" id="519541"/>
    <lineage>
        <taxon>Eukaryota</taxon>
        <taxon>Metazoa</taxon>
        <taxon>Porifera</taxon>
        <taxon>Demospongiae</taxon>
        <taxon>Heteroscleromorpha</taxon>
        <taxon>Tetractinellida</taxon>
        <taxon>Astrophorina</taxon>
        <taxon>Geodiidae</taxon>
        <taxon>Geodia</taxon>
    </lineage>
</organism>
<feature type="compositionally biased region" description="Basic and acidic residues" evidence="2">
    <location>
        <begin position="608"/>
        <end position="617"/>
    </location>
</feature>
<dbReference type="Pfam" id="PF00787">
    <property type="entry name" value="PX"/>
    <property type="match status" value="1"/>
</dbReference>
<evidence type="ECO:0000313" key="5">
    <source>
        <dbReference type="EMBL" id="CAI8039491.1"/>
    </source>
</evidence>
<dbReference type="PANTHER" id="PTHR22775:SF44">
    <property type="entry name" value="SORTING NEXIN-14"/>
    <property type="match status" value="1"/>
</dbReference>
<comment type="caution">
    <text evidence="5">The sequence shown here is derived from an EMBL/GenBank/DDBJ whole genome shotgun (WGS) entry which is preliminary data.</text>
</comment>
<dbReference type="PROSITE" id="PS50195">
    <property type="entry name" value="PX"/>
    <property type="match status" value="1"/>
</dbReference>
<evidence type="ECO:0000256" key="1">
    <source>
        <dbReference type="ARBA" id="ARBA00010883"/>
    </source>
</evidence>
<keyword evidence="6" id="KW-1185">Reference proteome</keyword>
<dbReference type="Pfam" id="PF08628">
    <property type="entry name" value="Nexin_C"/>
    <property type="match status" value="1"/>
</dbReference>
<dbReference type="PANTHER" id="PTHR22775">
    <property type="entry name" value="SORTING NEXIN"/>
    <property type="match status" value="1"/>
</dbReference>
<dbReference type="Pfam" id="PF17978">
    <property type="entry name" value="zf-RING_14"/>
    <property type="match status" value="1"/>
</dbReference>
<gene>
    <name evidence="5" type="ORF">GBAR_LOCUS21961</name>
</gene>
<dbReference type="PROSITE" id="PS51207">
    <property type="entry name" value="PXA"/>
    <property type="match status" value="1"/>
</dbReference>
<dbReference type="InterPro" id="IPR041170">
    <property type="entry name" value="Znf-RING_14"/>
</dbReference>
<dbReference type="CDD" id="cd06093">
    <property type="entry name" value="PX_domain"/>
    <property type="match status" value="1"/>
</dbReference>
<dbReference type="InterPro" id="IPR001683">
    <property type="entry name" value="PX_dom"/>
</dbReference>
<name>A0AA35X4L4_GEOBA</name>
<proteinExistence type="inferred from homology"/>
<evidence type="ECO:0000313" key="6">
    <source>
        <dbReference type="Proteomes" id="UP001174909"/>
    </source>
</evidence>
<dbReference type="GO" id="GO:0035091">
    <property type="term" value="F:phosphatidylinositol binding"/>
    <property type="evidence" value="ECO:0007669"/>
    <property type="project" value="InterPro"/>
</dbReference>
<feature type="region of interest" description="Disordered" evidence="2">
    <location>
        <begin position="815"/>
        <end position="839"/>
    </location>
</feature>
<feature type="domain" description="PX" evidence="3">
    <location>
        <begin position="626"/>
        <end position="743"/>
    </location>
</feature>
<protein>
    <submittedName>
        <fullName evidence="5">Sorting nexin-14</fullName>
    </submittedName>
</protein>
<dbReference type="InterPro" id="IPR036871">
    <property type="entry name" value="PX_dom_sf"/>
</dbReference>
<reference evidence="5" key="1">
    <citation type="submission" date="2023-03" db="EMBL/GenBank/DDBJ databases">
        <authorList>
            <person name="Steffen K."/>
            <person name="Cardenas P."/>
        </authorList>
    </citation>
    <scope>NUCLEOTIDE SEQUENCE</scope>
</reference>
<accession>A0AA35X4L4</accession>
<feature type="region of interest" description="Disordered" evidence="2">
    <location>
        <begin position="577"/>
        <end position="624"/>
    </location>
</feature>
<evidence type="ECO:0000259" key="4">
    <source>
        <dbReference type="PROSITE" id="PS51207"/>
    </source>
</evidence>
<dbReference type="InterPro" id="IPR003114">
    <property type="entry name" value="Phox_assoc"/>
</dbReference>
<dbReference type="Gene3D" id="3.30.1520.10">
    <property type="entry name" value="Phox-like domain"/>
    <property type="match status" value="1"/>
</dbReference>
<dbReference type="SUPFAM" id="SSF64268">
    <property type="entry name" value="PX domain"/>
    <property type="match status" value="1"/>
</dbReference>
<dbReference type="Proteomes" id="UP001174909">
    <property type="component" value="Unassembled WGS sequence"/>
</dbReference>